<sequence>MKRGSLPFNLNYQKIAINGNKDPKSSKNESSFSLVQQCADKVIGLKSLLKTYEQYKLNSQTEKYLTTFITKFNENIDEVIELVEREMRKKETHKRKRSSFAPTPALMKRSSVDVHLNRNFGLNNLAALGSQSPRRGMNSKQKNNFNEPNFLKNYSSRESRKKELSKRKFTIDPNPDDSDDRSTLEALKMVNEEVEEIDLESDKKSVVELKYLSEKYSKAHEIIQEKLQEISPILSKPTSPRKKQKFSVRFSTKGDDLSLIEESEENKVKHKLKKVLNSPEKMKLVQEDLTELNQRKIRMIEYEKYILDRRKELVNLEKNSLNYINLKEEFKYEQNKLSIRELDILAREGIVSQAEKEVSLREDQIKRDKTKIIQKKNNLSIALTQYDDAVYLLEERKIRIKEMESQLLALKKKCISDNNLALKSLSDREHALLSKEHSLREKYRLLSNKLNHSDPDVLLKNLNIDLEI</sequence>
<name>A0AAD1XF39_EUPCR</name>
<gene>
    <name evidence="2" type="ORF">ECRASSUSDP1_LOCUS10384</name>
</gene>
<evidence type="ECO:0000256" key="1">
    <source>
        <dbReference type="SAM" id="MobiDB-lite"/>
    </source>
</evidence>
<dbReference type="AlphaFoldDB" id="A0AAD1XF39"/>
<organism evidence="2 3">
    <name type="scientific">Euplotes crassus</name>
    <dbReference type="NCBI Taxonomy" id="5936"/>
    <lineage>
        <taxon>Eukaryota</taxon>
        <taxon>Sar</taxon>
        <taxon>Alveolata</taxon>
        <taxon>Ciliophora</taxon>
        <taxon>Intramacronucleata</taxon>
        <taxon>Spirotrichea</taxon>
        <taxon>Hypotrichia</taxon>
        <taxon>Euplotida</taxon>
        <taxon>Euplotidae</taxon>
        <taxon>Moneuplotes</taxon>
    </lineage>
</organism>
<keyword evidence="3" id="KW-1185">Reference proteome</keyword>
<comment type="caution">
    <text evidence="2">The sequence shown here is derived from an EMBL/GenBank/DDBJ whole genome shotgun (WGS) entry which is preliminary data.</text>
</comment>
<feature type="compositionally biased region" description="Polar residues" evidence="1">
    <location>
        <begin position="129"/>
        <end position="147"/>
    </location>
</feature>
<dbReference type="Proteomes" id="UP001295684">
    <property type="component" value="Unassembled WGS sequence"/>
</dbReference>
<accession>A0AAD1XF39</accession>
<evidence type="ECO:0000313" key="3">
    <source>
        <dbReference type="Proteomes" id="UP001295684"/>
    </source>
</evidence>
<protein>
    <submittedName>
        <fullName evidence="2">Uncharacterized protein</fullName>
    </submittedName>
</protein>
<dbReference type="EMBL" id="CAMPGE010010240">
    <property type="protein sequence ID" value="CAI2369087.1"/>
    <property type="molecule type" value="Genomic_DNA"/>
</dbReference>
<evidence type="ECO:0000313" key="2">
    <source>
        <dbReference type="EMBL" id="CAI2369087.1"/>
    </source>
</evidence>
<feature type="region of interest" description="Disordered" evidence="1">
    <location>
        <begin position="127"/>
        <end position="182"/>
    </location>
</feature>
<reference evidence="2" key="1">
    <citation type="submission" date="2023-07" db="EMBL/GenBank/DDBJ databases">
        <authorList>
            <consortium name="AG Swart"/>
            <person name="Singh M."/>
            <person name="Singh A."/>
            <person name="Seah K."/>
            <person name="Emmerich C."/>
        </authorList>
    </citation>
    <scope>NUCLEOTIDE SEQUENCE</scope>
    <source>
        <strain evidence="2">DP1</strain>
    </source>
</reference>
<proteinExistence type="predicted"/>